<proteinExistence type="predicted"/>
<evidence type="ECO:0000256" key="1">
    <source>
        <dbReference type="SAM" id="MobiDB-lite"/>
    </source>
</evidence>
<feature type="region of interest" description="Disordered" evidence="1">
    <location>
        <begin position="1"/>
        <end position="34"/>
    </location>
</feature>
<reference evidence="2" key="1">
    <citation type="submission" date="2023-10" db="EMBL/GenBank/DDBJ databases">
        <authorList>
            <person name="Domelevo Entfellner J.-B."/>
        </authorList>
    </citation>
    <scope>NUCLEOTIDE SEQUENCE</scope>
</reference>
<dbReference type="AlphaFoldDB" id="A0AA86SMH9"/>
<organism evidence="2 3">
    <name type="scientific">Sphenostylis stenocarpa</name>
    <dbReference type="NCBI Taxonomy" id="92480"/>
    <lineage>
        <taxon>Eukaryota</taxon>
        <taxon>Viridiplantae</taxon>
        <taxon>Streptophyta</taxon>
        <taxon>Embryophyta</taxon>
        <taxon>Tracheophyta</taxon>
        <taxon>Spermatophyta</taxon>
        <taxon>Magnoliopsida</taxon>
        <taxon>eudicotyledons</taxon>
        <taxon>Gunneridae</taxon>
        <taxon>Pentapetalae</taxon>
        <taxon>rosids</taxon>
        <taxon>fabids</taxon>
        <taxon>Fabales</taxon>
        <taxon>Fabaceae</taxon>
        <taxon>Papilionoideae</taxon>
        <taxon>50 kb inversion clade</taxon>
        <taxon>NPAAA clade</taxon>
        <taxon>indigoferoid/millettioid clade</taxon>
        <taxon>Phaseoleae</taxon>
        <taxon>Sphenostylis</taxon>
    </lineage>
</organism>
<accession>A0AA86SMH9</accession>
<keyword evidence="3" id="KW-1185">Reference proteome</keyword>
<dbReference type="EMBL" id="OY731403">
    <property type="protein sequence ID" value="CAJ1965488.1"/>
    <property type="molecule type" value="Genomic_DNA"/>
</dbReference>
<gene>
    <name evidence="2" type="ORF">AYBTSS11_LOCUS20868</name>
</gene>
<dbReference type="Gramene" id="rna-AYBTSS11_LOCUS20868">
    <property type="protein sequence ID" value="CAJ1965488.1"/>
    <property type="gene ID" value="gene-AYBTSS11_LOCUS20868"/>
</dbReference>
<sequence length="141" mass="15651">MEIALQGVPQADPPHEGHPLHGAFLGPRPLPRSQANDGRTLSLLARILDLEAFSHNPTHLELSRPLGFSTKRDDQLREKLNPAHDRLNPAARSLLEGEQSNTWTKGSIGHAFTLHIQYRKSKSNELYPFVPHEISVLASSS</sequence>
<name>A0AA86SMH9_9FABA</name>
<dbReference type="Proteomes" id="UP001189624">
    <property type="component" value="Chromosome 6"/>
</dbReference>
<evidence type="ECO:0000313" key="3">
    <source>
        <dbReference type="Proteomes" id="UP001189624"/>
    </source>
</evidence>
<evidence type="ECO:0000313" key="2">
    <source>
        <dbReference type="EMBL" id="CAJ1965488.1"/>
    </source>
</evidence>
<protein>
    <submittedName>
        <fullName evidence="2">Uncharacterized protein</fullName>
    </submittedName>
</protein>